<evidence type="ECO:0000313" key="2">
    <source>
        <dbReference type="EMBL" id="MDP4095507.1"/>
    </source>
</evidence>
<name>A0ABT9FL99_9BACL</name>
<sequence>MIGTLIGQGNTADIFDAGNNRVVKLFKYGYPLDDVRLEINNSRLLNGLNLPTSKSYELVTHEGRHGILYDKIDGQSLLELVLQTGEVERYAVVLAQFHKRILACKLEGAASLKSILKRNIERANDLTGLCKSQLYAVLEALPDGGRLCHGDYHFDNVLVNDEKNYIIDYMNVCRGHEYGDVARTVYLIEMTPVPSQMSDVERILWMKKRATDVYLQEMGVPREELSEWLLVTVAARLSELSGEQRDEKNSVLKFLSMWGVYE</sequence>
<gene>
    <name evidence="2" type="ORF">OIN60_01700</name>
</gene>
<evidence type="ECO:0000313" key="3">
    <source>
        <dbReference type="Proteomes" id="UP001241848"/>
    </source>
</evidence>
<keyword evidence="3" id="KW-1185">Reference proteome</keyword>
<dbReference type="Pfam" id="PF01636">
    <property type="entry name" value="APH"/>
    <property type="match status" value="1"/>
</dbReference>
<protein>
    <submittedName>
        <fullName evidence="2">Phosphotransferase</fullName>
    </submittedName>
</protein>
<dbReference type="EMBL" id="JAPCKK010000001">
    <property type="protein sequence ID" value="MDP4095507.1"/>
    <property type="molecule type" value="Genomic_DNA"/>
</dbReference>
<dbReference type="SUPFAM" id="SSF56112">
    <property type="entry name" value="Protein kinase-like (PK-like)"/>
    <property type="match status" value="1"/>
</dbReference>
<reference evidence="2 3" key="1">
    <citation type="submission" date="2022-10" db="EMBL/GenBank/DDBJ databases">
        <title>Paenibacillus description and whole genome data of maize root bacterial community.</title>
        <authorList>
            <person name="Marton D."/>
            <person name="Farkas M."/>
            <person name="Cserhati M."/>
        </authorList>
    </citation>
    <scope>NUCLEOTIDE SEQUENCE [LARGE SCALE GENOMIC DNA]</scope>
    <source>
        <strain evidence="2 3">P96</strain>
    </source>
</reference>
<dbReference type="RefSeq" id="WP_305753130.1">
    <property type="nucleotide sequence ID" value="NZ_JAPCKK010000001.1"/>
</dbReference>
<dbReference type="Proteomes" id="UP001241848">
    <property type="component" value="Unassembled WGS sequence"/>
</dbReference>
<proteinExistence type="predicted"/>
<feature type="domain" description="Aminoglycoside phosphotransferase" evidence="1">
    <location>
        <begin position="17"/>
        <end position="197"/>
    </location>
</feature>
<dbReference type="InterPro" id="IPR011009">
    <property type="entry name" value="Kinase-like_dom_sf"/>
</dbReference>
<accession>A0ABT9FL99</accession>
<dbReference type="InterPro" id="IPR002575">
    <property type="entry name" value="Aminoglycoside_PTrfase"/>
</dbReference>
<evidence type="ECO:0000259" key="1">
    <source>
        <dbReference type="Pfam" id="PF01636"/>
    </source>
</evidence>
<dbReference type="Gene3D" id="3.90.1200.10">
    <property type="match status" value="1"/>
</dbReference>
<organism evidence="2 3">
    <name type="scientific">Paenibacillus zeirhizosphaerae</name>
    <dbReference type="NCBI Taxonomy" id="2987519"/>
    <lineage>
        <taxon>Bacteria</taxon>
        <taxon>Bacillati</taxon>
        <taxon>Bacillota</taxon>
        <taxon>Bacilli</taxon>
        <taxon>Bacillales</taxon>
        <taxon>Paenibacillaceae</taxon>
        <taxon>Paenibacillus</taxon>
    </lineage>
</organism>
<comment type="caution">
    <text evidence="2">The sequence shown here is derived from an EMBL/GenBank/DDBJ whole genome shotgun (WGS) entry which is preliminary data.</text>
</comment>